<sequence length="151" mass="17479">MANTSNRFRPYVTEPECVPGPPFPRTLPYETPPPVFRSIANNRITPSYYLGWSIEHAELLARLDPDSRWSGLAMAFSKSSIPTEWKQQCAEKWPTTRPGFFIWGLKYVLLYVTDNDKKCNIEKSMDEELMETVKKIMGMNSDPIWFLIPDV</sequence>
<accession>A0A371DWY0</accession>
<gene>
    <name evidence="1" type="ORF">OH76DRAFT_8724</name>
</gene>
<dbReference type="Proteomes" id="UP000256964">
    <property type="component" value="Unassembled WGS sequence"/>
</dbReference>
<protein>
    <submittedName>
        <fullName evidence="1">Uncharacterized protein</fullName>
    </submittedName>
</protein>
<proteinExistence type="predicted"/>
<dbReference type="OrthoDB" id="2760049at2759"/>
<keyword evidence="2" id="KW-1185">Reference proteome</keyword>
<evidence type="ECO:0000313" key="1">
    <source>
        <dbReference type="EMBL" id="RDX57026.1"/>
    </source>
</evidence>
<dbReference type="EMBL" id="KZ857379">
    <property type="protein sequence ID" value="RDX57026.1"/>
    <property type="molecule type" value="Genomic_DNA"/>
</dbReference>
<reference evidence="1 2" key="1">
    <citation type="journal article" date="2018" name="Biotechnol. Biofuels">
        <title>Integrative visual omics of the white-rot fungus Polyporus brumalis exposes the biotechnological potential of its oxidative enzymes for delignifying raw plant biomass.</title>
        <authorList>
            <person name="Miyauchi S."/>
            <person name="Rancon A."/>
            <person name="Drula E."/>
            <person name="Hage H."/>
            <person name="Chaduli D."/>
            <person name="Favel A."/>
            <person name="Grisel S."/>
            <person name="Henrissat B."/>
            <person name="Herpoel-Gimbert I."/>
            <person name="Ruiz-Duenas F.J."/>
            <person name="Chevret D."/>
            <person name="Hainaut M."/>
            <person name="Lin J."/>
            <person name="Wang M."/>
            <person name="Pangilinan J."/>
            <person name="Lipzen A."/>
            <person name="Lesage-Meessen L."/>
            <person name="Navarro D."/>
            <person name="Riley R."/>
            <person name="Grigoriev I.V."/>
            <person name="Zhou S."/>
            <person name="Raouche S."/>
            <person name="Rosso M.N."/>
        </authorList>
    </citation>
    <scope>NUCLEOTIDE SEQUENCE [LARGE SCALE GENOMIC DNA]</scope>
    <source>
        <strain evidence="1 2">BRFM 1820</strain>
    </source>
</reference>
<evidence type="ECO:0000313" key="2">
    <source>
        <dbReference type="Proteomes" id="UP000256964"/>
    </source>
</evidence>
<name>A0A371DWY0_9APHY</name>
<dbReference type="AlphaFoldDB" id="A0A371DWY0"/>
<organism evidence="1 2">
    <name type="scientific">Lentinus brumalis</name>
    <dbReference type="NCBI Taxonomy" id="2498619"/>
    <lineage>
        <taxon>Eukaryota</taxon>
        <taxon>Fungi</taxon>
        <taxon>Dikarya</taxon>
        <taxon>Basidiomycota</taxon>
        <taxon>Agaricomycotina</taxon>
        <taxon>Agaricomycetes</taxon>
        <taxon>Polyporales</taxon>
        <taxon>Polyporaceae</taxon>
        <taxon>Lentinus</taxon>
    </lineage>
</organism>